<dbReference type="InterPro" id="IPR006311">
    <property type="entry name" value="TAT_signal"/>
</dbReference>
<reference evidence="2" key="1">
    <citation type="submission" date="2020-01" db="EMBL/GenBank/DDBJ databases">
        <title>Insect and environment-associated Actinomycetes.</title>
        <authorList>
            <person name="Currrie C."/>
            <person name="Chevrette M."/>
            <person name="Carlson C."/>
            <person name="Stubbendieck R."/>
            <person name="Wendt-Pienkowski E."/>
        </authorList>
    </citation>
    <scope>NUCLEOTIDE SEQUENCE</scope>
    <source>
        <strain evidence="2">SID12501</strain>
    </source>
</reference>
<gene>
    <name evidence="2" type="ORF">G3I71_10030</name>
</gene>
<comment type="caution">
    <text evidence="2">The sequence shown here is derived from an EMBL/GenBank/DDBJ whole genome shotgun (WGS) entry which is preliminary data.</text>
</comment>
<dbReference type="RefSeq" id="WP_164313615.1">
    <property type="nucleotide sequence ID" value="NZ_JAAGLU010000007.1"/>
</dbReference>
<evidence type="ECO:0000313" key="2">
    <source>
        <dbReference type="EMBL" id="NEC86153.1"/>
    </source>
</evidence>
<feature type="chain" id="PRO_5025629638" evidence="1">
    <location>
        <begin position="29"/>
        <end position="139"/>
    </location>
</feature>
<accession>A0A6B3BP90</accession>
<proteinExistence type="predicted"/>
<feature type="signal peptide" evidence="1">
    <location>
        <begin position="1"/>
        <end position="28"/>
    </location>
</feature>
<organism evidence="2">
    <name type="scientific">Streptomyces sp. SID12501</name>
    <dbReference type="NCBI Taxonomy" id="2706042"/>
    <lineage>
        <taxon>Bacteria</taxon>
        <taxon>Bacillati</taxon>
        <taxon>Actinomycetota</taxon>
        <taxon>Actinomycetes</taxon>
        <taxon>Kitasatosporales</taxon>
        <taxon>Streptomycetaceae</taxon>
        <taxon>Streptomyces</taxon>
    </lineage>
</organism>
<protein>
    <submittedName>
        <fullName evidence="2">Peptidase M23</fullName>
    </submittedName>
</protein>
<dbReference type="EMBL" id="JAAGLU010000007">
    <property type="protein sequence ID" value="NEC86153.1"/>
    <property type="molecule type" value="Genomic_DNA"/>
</dbReference>
<evidence type="ECO:0000256" key="1">
    <source>
        <dbReference type="SAM" id="SignalP"/>
    </source>
</evidence>
<name>A0A6B3BP90_9ACTN</name>
<sequence>MNKMLRRSATAIAVTALAVGALATSAEAAPDTRASALNASTAVSAANDGDPDLTDIYIWATDVNLRSQPTSASPRLAVRSQYFMDAVCQKQGQFVNDPAVGANSWWTAVMEFGGSDVAWVSNLYIRGGEKIAGVPDCTF</sequence>
<dbReference type="PROSITE" id="PS51318">
    <property type="entry name" value="TAT"/>
    <property type="match status" value="1"/>
</dbReference>
<keyword evidence="1" id="KW-0732">Signal</keyword>
<dbReference type="AlphaFoldDB" id="A0A6B3BP90"/>